<dbReference type="InterPro" id="IPR056884">
    <property type="entry name" value="NPHP3-like_N"/>
</dbReference>
<reference evidence="4" key="1">
    <citation type="submission" date="2021-01" db="EMBL/GenBank/DDBJ databases">
        <authorList>
            <person name="Kaushik A."/>
        </authorList>
    </citation>
    <scope>NUCLEOTIDE SEQUENCE</scope>
    <source>
        <strain evidence="4">AG4-RS23</strain>
    </source>
</reference>
<evidence type="ECO:0000256" key="1">
    <source>
        <dbReference type="ARBA" id="ARBA00022737"/>
    </source>
</evidence>
<evidence type="ECO:0000256" key="2">
    <source>
        <dbReference type="SAM" id="MobiDB-lite"/>
    </source>
</evidence>
<dbReference type="Pfam" id="PF24883">
    <property type="entry name" value="NPHP3_N"/>
    <property type="match status" value="1"/>
</dbReference>
<evidence type="ECO:0000259" key="3">
    <source>
        <dbReference type="Pfam" id="PF24883"/>
    </source>
</evidence>
<accession>A0A8H3C5C1</accession>
<gene>
    <name evidence="4" type="ORF">RDB_LOCUS86313</name>
</gene>
<name>A0A8H3C5C1_9AGAM</name>
<dbReference type="EMBL" id="CAJMWY010001688">
    <property type="protein sequence ID" value="CAE6473271.1"/>
    <property type="molecule type" value="Genomic_DNA"/>
</dbReference>
<evidence type="ECO:0000313" key="4">
    <source>
        <dbReference type="EMBL" id="CAE6473271.1"/>
    </source>
</evidence>
<organism evidence="4 5">
    <name type="scientific">Rhizoctonia solani</name>
    <dbReference type="NCBI Taxonomy" id="456999"/>
    <lineage>
        <taxon>Eukaryota</taxon>
        <taxon>Fungi</taxon>
        <taxon>Dikarya</taxon>
        <taxon>Basidiomycota</taxon>
        <taxon>Agaricomycotina</taxon>
        <taxon>Agaricomycetes</taxon>
        <taxon>Cantharellales</taxon>
        <taxon>Ceratobasidiaceae</taxon>
        <taxon>Rhizoctonia</taxon>
    </lineage>
</organism>
<feature type="region of interest" description="Disordered" evidence="2">
    <location>
        <begin position="1"/>
        <end position="28"/>
    </location>
</feature>
<proteinExistence type="predicted"/>
<dbReference type="AlphaFoldDB" id="A0A8H3C5C1"/>
<evidence type="ECO:0000313" key="5">
    <source>
        <dbReference type="Proteomes" id="UP000663861"/>
    </source>
</evidence>
<sequence length="390" mass="43822">MDTSSPIDRLNRLPHPTGSQKLLDKDVGSPEPLKTTVAGLANCIETYEDVLGGKREYEVLRDELENIFEMLNQCYGEEELPVITPSLESLCKDIDLEVQGVKEKLNQDRVRISGDAPNDLIDVFGCYARMRNHLRRISLNLNVSVWRIGDASATETRLNRLRPAMAARYSSALTVGLKRGSSTESSQADVLAKMAGWVGTSDPGSVYWMSGMDRASKTSIAYSLCDKLAAEGKLAASFFCSRLVPECRDVNRIIPSIAYQLARFSRPFLSALLEVLEKDSNMHNCLSHPQFDALIVQPLRRVKDTLPDNLVVMIYALDECENKDGTHRMVDVLLTKLESLPVKFVVSSPPEPEIWDRMTEQSDYDDLRVVLRELDRHTVMLEFSPEKPQV</sequence>
<keyword evidence="1" id="KW-0677">Repeat</keyword>
<dbReference type="Proteomes" id="UP000663861">
    <property type="component" value="Unassembled WGS sequence"/>
</dbReference>
<feature type="domain" description="Nephrocystin 3-like N-terminal" evidence="3">
    <location>
        <begin position="195"/>
        <end position="348"/>
    </location>
</feature>
<comment type="caution">
    <text evidence="4">The sequence shown here is derived from an EMBL/GenBank/DDBJ whole genome shotgun (WGS) entry which is preliminary data.</text>
</comment>
<protein>
    <recommendedName>
        <fullName evidence="3">Nephrocystin 3-like N-terminal domain-containing protein</fullName>
    </recommendedName>
</protein>